<evidence type="ECO:0000256" key="4">
    <source>
        <dbReference type="ARBA" id="ARBA00022737"/>
    </source>
</evidence>
<evidence type="ECO:0000313" key="8">
    <source>
        <dbReference type="EMBL" id="GFY48217.1"/>
    </source>
</evidence>
<comment type="subcellular location">
    <subcellularLocation>
        <location evidence="1">Nucleus</location>
        <location evidence="1">Nucleolus</location>
    </subcellularLocation>
</comment>
<evidence type="ECO:0000256" key="3">
    <source>
        <dbReference type="ARBA" id="ARBA00022552"/>
    </source>
</evidence>
<sequence length="583" mass="69363">MERIELFNINEIKSIIRRRKSLMYKLQRMQKSKEIYLKYIEYETSLLKLIEKRRKRLVIEDKRKEIDFSIAKRICRLFREAKKRFPADEKLWLDDIEFSKTMKWFDTISVLYSKLLQVHSQNPSLWIMAAKWEMEEIKSPDNARKIFQRGVLLHPTSDTLWREFFRMELMYIDLIRKRRAILEPQSLKSIEAEDDIILNGQIAYIVYDKAVEAINDVEFALSFIQICLEFEFGYTFIENILKYVSEKFPDKEETFDAFAKKPLLNVEEKIKAGKEMGVKKKVILEEINKEILTKYEEAIKVLPTEKMWRFYIDFIFTLLESAKERKKAKLQNMAIDLMKAAAALDCLSVSYYSNLVDLLFERGDTEEALTTSLTSARKWNTVDLWYKCLTYHIQCMREFTEIYDLLEEALNSVNVKDSVTLWKLGVDWLSITSPEKLIELFEKGICKRKEISVPVKEMYLEICALKNGVTEARSLYKRFKKMGSLMPPIVKKMIRIEKAQLDVPIKALREYFEDGVREFGSEDIDIWMDYLELEIRHGDRSLSSYDDLLWRAKKTLKPEYVFEFQQRLININSDVHQNMLHAY</sequence>
<dbReference type="EMBL" id="BMAV01006356">
    <property type="protein sequence ID" value="GFY48217.1"/>
    <property type="molecule type" value="Genomic_DNA"/>
</dbReference>
<protein>
    <submittedName>
        <fullName evidence="8">U3 small nucleolar RNA-associated protein 6 homolog</fullName>
    </submittedName>
</protein>
<evidence type="ECO:0000256" key="5">
    <source>
        <dbReference type="ARBA" id="ARBA00023242"/>
    </source>
</evidence>
<evidence type="ECO:0000256" key="2">
    <source>
        <dbReference type="ARBA" id="ARBA00010734"/>
    </source>
</evidence>
<dbReference type="PANTHER" id="PTHR23271:SF1">
    <property type="entry name" value="U3 SMALL NUCLEOLAR RNA-ASSOCIATED PROTEIN 6 HOMOLOG"/>
    <property type="match status" value="1"/>
</dbReference>
<accession>A0A8X6X710</accession>
<reference evidence="8" key="1">
    <citation type="submission" date="2020-08" db="EMBL/GenBank/DDBJ databases">
        <title>Multicomponent nature underlies the extraordinary mechanical properties of spider dragline silk.</title>
        <authorList>
            <person name="Kono N."/>
            <person name="Nakamura H."/>
            <person name="Mori M."/>
            <person name="Yoshida Y."/>
            <person name="Ohtoshi R."/>
            <person name="Malay A.D."/>
            <person name="Moran D.A.P."/>
            <person name="Tomita M."/>
            <person name="Numata K."/>
            <person name="Arakawa K."/>
        </authorList>
    </citation>
    <scope>NUCLEOTIDE SEQUENCE</scope>
</reference>
<dbReference type="InterPro" id="IPR056907">
    <property type="entry name" value="UTP6_C"/>
</dbReference>
<comment type="similarity">
    <text evidence="2">Belongs to the UTP6 family.</text>
</comment>
<keyword evidence="5" id="KW-0539">Nucleus</keyword>
<feature type="domain" description="U3 small nucleolar RNA-associated protein 6 N-terminal" evidence="6">
    <location>
        <begin position="1"/>
        <end position="73"/>
    </location>
</feature>
<dbReference type="GO" id="GO:0000462">
    <property type="term" value="P:maturation of SSU-rRNA from tricistronic rRNA transcript (SSU-rRNA, 5.8S rRNA, LSU-rRNA)"/>
    <property type="evidence" value="ECO:0007669"/>
    <property type="project" value="InterPro"/>
</dbReference>
<dbReference type="Proteomes" id="UP000886998">
    <property type="component" value="Unassembled WGS sequence"/>
</dbReference>
<feature type="domain" description="U3 small nucleolar RNA-associated protein 6 homolog C-terminal" evidence="7">
    <location>
        <begin position="294"/>
        <end position="556"/>
    </location>
</feature>
<evidence type="ECO:0000259" key="7">
    <source>
        <dbReference type="Pfam" id="PF24892"/>
    </source>
</evidence>
<evidence type="ECO:0000259" key="6">
    <source>
        <dbReference type="Pfam" id="PF08640"/>
    </source>
</evidence>
<evidence type="ECO:0000313" key="9">
    <source>
        <dbReference type="Proteomes" id="UP000886998"/>
    </source>
</evidence>
<dbReference type="SMART" id="SM00386">
    <property type="entry name" value="HAT"/>
    <property type="match status" value="7"/>
</dbReference>
<dbReference type="SUPFAM" id="SSF48452">
    <property type="entry name" value="TPR-like"/>
    <property type="match status" value="2"/>
</dbReference>
<dbReference type="Gene3D" id="1.25.40.10">
    <property type="entry name" value="Tetratricopeptide repeat domain"/>
    <property type="match status" value="2"/>
</dbReference>
<dbReference type="Pfam" id="PF08640">
    <property type="entry name" value="U3_assoc_6"/>
    <property type="match status" value="1"/>
</dbReference>
<comment type="caution">
    <text evidence="8">The sequence shown here is derived from an EMBL/GenBank/DDBJ whole genome shotgun (WGS) entry which is preliminary data.</text>
</comment>
<keyword evidence="9" id="KW-1185">Reference proteome</keyword>
<organism evidence="8 9">
    <name type="scientific">Trichonephila inaurata madagascariensis</name>
    <dbReference type="NCBI Taxonomy" id="2747483"/>
    <lineage>
        <taxon>Eukaryota</taxon>
        <taxon>Metazoa</taxon>
        <taxon>Ecdysozoa</taxon>
        <taxon>Arthropoda</taxon>
        <taxon>Chelicerata</taxon>
        <taxon>Arachnida</taxon>
        <taxon>Araneae</taxon>
        <taxon>Araneomorphae</taxon>
        <taxon>Entelegynae</taxon>
        <taxon>Araneoidea</taxon>
        <taxon>Nephilidae</taxon>
        <taxon>Trichonephila</taxon>
        <taxon>Trichonephila inaurata</taxon>
    </lineage>
</organism>
<dbReference type="GO" id="GO:0034388">
    <property type="term" value="C:Pwp2p-containing subcomplex of 90S preribosome"/>
    <property type="evidence" value="ECO:0007669"/>
    <property type="project" value="TreeGrafter"/>
</dbReference>
<dbReference type="Pfam" id="PF24892">
    <property type="entry name" value="UTP6_C"/>
    <property type="match status" value="1"/>
</dbReference>
<dbReference type="OrthoDB" id="28112at2759"/>
<proteinExistence type="inferred from homology"/>
<dbReference type="PANTHER" id="PTHR23271">
    <property type="entry name" value="HEPATOCELLULAR CARCINOMA-ASSOCIATED ANTIGEN 66"/>
    <property type="match status" value="1"/>
</dbReference>
<dbReference type="InterPro" id="IPR013949">
    <property type="entry name" value="Utp6"/>
</dbReference>
<dbReference type="AlphaFoldDB" id="A0A8X6X710"/>
<dbReference type="InterPro" id="IPR011990">
    <property type="entry name" value="TPR-like_helical_dom_sf"/>
</dbReference>
<name>A0A8X6X710_9ARAC</name>
<dbReference type="InterPro" id="IPR003107">
    <property type="entry name" value="HAT"/>
</dbReference>
<dbReference type="GO" id="GO:0032040">
    <property type="term" value="C:small-subunit processome"/>
    <property type="evidence" value="ECO:0007669"/>
    <property type="project" value="TreeGrafter"/>
</dbReference>
<keyword evidence="3" id="KW-0698">rRNA processing</keyword>
<evidence type="ECO:0000256" key="1">
    <source>
        <dbReference type="ARBA" id="ARBA00004604"/>
    </source>
</evidence>
<gene>
    <name evidence="8" type="primary">Utp6</name>
    <name evidence="8" type="ORF">TNIN_131541</name>
</gene>
<keyword evidence="4" id="KW-0677">Repeat</keyword>
<dbReference type="InterPro" id="IPR055347">
    <property type="entry name" value="UTP6_N"/>
</dbReference>
<dbReference type="GO" id="GO:0030515">
    <property type="term" value="F:snoRNA binding"/>
    <property type="evidence" value="ECO:0007669"/>
    <property type="project" value="InterPro"/>
</dbReference>